<dbReference type="InterPro" id="IPR028098">
    <property type="entry name" value="Glyco_trans_4-like_N"/>
</dbReference>
<evidence type="ECO:0000313" key="2">
    <source>
        <dbReference type="EMBL" id="VVS95874.1"/>
    </source>
</evidence>
<dbReference type="PANTHER" id="PTHR12526">
    <property type="entry name" value="GLYCOSYLTRANSFERASE"/>
    <property type="match status" value="1"/>
</dbReference>
<reference evidence="2 3" key="1">
    <citation type="submission" date="2019-09" db="EMBL/GenBank/DDBJ databases">
        <authorList>
            <person name="Dittami M. S."/>
        </authorList>
    </citation>
    <scope>NUCLEOTIDE SEQUENCE [LARGE SCALE GENOMIC DNA]</scope>
    <source>
        <strain evidence="2">SPHINGO391</strain>
    </source>
</reference>
<dbReference type="Proteomes" id="UP000326857">
    <property type="component" value="Unassembled WGS sequence"/>
</dbReference>
<protein>
    <submittedName>
        <fullName evidence="2">Glycosyl transferase</fullName>
    </submittedName>
</protein>
<evidence type="ECO:0000259" key="1">
    <source>
        <dbReference type="Pfam" id="PF13439"/>
    </source>
</evidence>
<proteinExistence type="predicted"/>
<dbReference type="RefSeq" id="WP_151989518.1">
    <property type="nucleotide sequence ID" value="NZ_LR701495.1"/>
</dbReference>
<dbReference type="SUPFAM" id="SSF53756">
    <property type="entry name" value="UDP-Glycosyltransferase/glycogen phosphorylase"/>
    <property type="match status" value="1"/>
</dbReference>
<dbReference type="EMBL" id="CABVLI010000001">
    <property type="protein sequence ID" value="VVS95874.1"/>
    <property type="molecule type" value="Genomic_DNA"/>
</dbReference>
<name>A0A5E7XP23_9SPHN</name>
<dbReference type="Pfam" id="PF13439">
    <property type="entry name" value="Glyco_transf_4"/>
    <property type="match status" value="1"/>
</dbReference>
<dbReference type="GO" id="GO:0016757">
    <property type="term" value="F:glycosyltransferase activity"/>
    <property type="evidence" value="ECO:0007669"/>
    <property type="project" value="TreeGrafter"/>
</dbReference>
<keyword evidence="2" id="KW-0808">Transferase</keyword>
<dbReference type="AlphaFoldDB" id="A0A5E7XP23"/>
<gene>
    <name evidence="2" type="ORF">SPHINGO391_10010</name>
</gene>
<sequence>MKLLHIITGLGTGGAEIMLERLTTLSSEDVRHEVISLRGMGTVGERLRTAGIRVTSIDMIGLSMPLAFIRLVSAIRRSRPDVVQTWMYHSDVIGGLAARIAGVRSIAWGVRTADVRLGISLKRGTILMLRAGARLSRTLPQRIVYVAEAARRSHEGEGYDPAKSVVIHNGFALPDRATLATAAAAIRQAAGIPVDALLVGTAGTFTAQKNQVGFVAACAPLMAARLDVHVALIGRGSVADNPVLAEAIAASGAPERIHLLGERRDVPACLIALDLFCLASRGEGFPNVVGEAMAVATPVLVTDVGDAALLVGDTGTVVPADDAYALASAIADLANLPRGALTERGSAARARIERHFTMTQAKDRYLMLYRSLLAERGRG</sequence>
<dbReference type="PANTHER" id="PTHR12526:SF638">
    <property type="entry name" value="SPORE COAT PROTEIN SA"/>
    <property type="match status" value="1"/>
</dbReference>
<dbReference type="Pfam" id="PF13692">
    <property type="entry name" value="Glyco_trans_1_4"/>
    <property type="match status" value="1"/>
</dbReference>
<accession>A0A5E7XP23</accession>
<evidence type="ECO:0000313" key="3">
    <source>
        <dbReference type="Proteomes" id="UP000326857"/>
    </source>
</evidence>
<dbReference type="Gene3D" id="3.40.50.2000">
    <property type="entry name" value="Glycogen Phosphorylase B"/>
    <property type="match status" value="2"/>
</dbReference>
<organism evidence="2 3">
    <name type="scientific">Sphingomonas aurantiaca</name>
    <dbReference type="NCBI Taxonomy" id="185949"/>
    <lineage>
        <taxon>Bacteria</taxon>
        <taxon>Pseudomonadati</taxon>
        <taxon>Pseudomonadota</taxon>
        <taxon>Alphaproteobacteria</taxon>
        <taxon>Sphingomonadales</taxon>
        <taxon>Sphingomonadaceae</taxon>
        <taxon>Sphingomonas</taxon>
    </lineage>
</organism>
<feature type="domain" description="Glycosyltransferase subfamily 4-like N-terminal" evidence="1">
    <location>
        <begin position="13"/>
        <end position="171"/>
    </location>
</feature>